<evidence type="ECO:0000256" key="1">
    <source>
        <dbReference type="ARBA" id="ARBA00007812"/>
    </source>
</evidence>
<dbReference type="EMBL" id="BAAAHB010000116">
    <property type="protein sequence ID" value="GAA0490430.1"/>
    <property type="molecule type" value="Genomic_DNA"/>
</dbReference>
<evidence type="ECO:0000313" key="8">
    <source>
        <dbReference type="Proteomes" id="UP001499895"/>
    </source>
</evidence>
<evidence type="ECO:0000256" key="2">
    <source>
        <dbReference type="ARBA" id="ARBA00023052"/>
    </source>
</evidence>
<dbReference type="SUPFAM" id="SSF52467">
    <property type="entry name" value="DHS-like NAD/FAD-binding domain"/>
    <property type="match status" value="1"/>
</dbReference>
<dbReference type="Pfam" id="PF02776">
    <property type="entry name" value="TPP_enzyme_N"/>
    <property type="match status" value="1"/>
</dbReference>
<name>A0ABN1B568_9ACTN</name>
<accession>A0ABN1B568</accession>
<dbReference type="InterPro" id="IPR029035">
    <property type="entry name" value="DHS-like_NAD/FAD-binding_dom"/>
</dbReference>
<evidence type="ECO:0000313" key="7">
    <source>
        <dbReference type="EMBL" id="GAA0490430.1"/>
    </source>
</evidence>
<dbReference type="RefSeq" id="WP_344096654.1">
    <property type="nucleotide sequence ID" value="NZ_BAAAHB010000116.1"/>
</dbReference>
<reference evidence="7 8" key="1">
    <citation type="journal article" date="2019" name="Int. J. Syst. Evol. Microbiol.">
        <title>The Global Catalogue of Microorganisms (GCM) 10K type strain sequencing project: providing services to taxonomists for standard genome sequencing and annotation.</title>
        <authorList>
            <consortium name="The Broad Institute Genomics Platform"/>
            <consortium name="The Broad Institute Genome Sequencing Center for Infectious Disease"/>
            <person name="Wu L."/>
            <person name="Ma J."/>
        </authorList>
    </citation>
    <scope>NUCLEOTIDE SEQUENCE [LARGE SCALE GENOMIC DNA]</scope>
    <source>
        <strain evidence="7 8">JCM 10649</strain>
    </source>
</reference>
<dbReference type="Gene3D" id="3.40.50.970">
    <property type="match status" value="2"/>
</dbReference>
<dbReference type="NCBIfam" id="NF005485">
    <property type="entry name" value="PRK07092.1"/>
    <property type="match status" value="1"/>
</dbReference>
<evidence type="ECO:0000259" key="5">
    <source>
        <dbReference type="Pfam" id="PF02775"/>
    </source>
</evidence>
<sequence>MTTVRAAVYALLRSRGVTTVFGNPGSTELPFLQDFPDDFRYVLGLQEAVVVGMADGFAQATGTTALVNLHTAPGVGNAMGAVLNAAANHTPMVVTAGQQVRAMMTMEALLTNVDATTLPRPAVKWAYEPPRPEDVPAALARAFHIAETAPRGPVFLSLPMDDFDVELDEAGAAAARQAARRRVSDATAAAGPAVEALARRLDEAVNPVLVTGGSVDAEGAWDAAVALAERRGLPVWASPVEGRVGFPEDHPLYRGVLPAALAPLAKTLEGHDLVLVAGAPVFRYYPYVAGPVLPAGAELVLLTSDPGEAARAPVGDALVAGLRPTLERLTELVAKADGPPAGGLRRPAERPAEAVTEPMSAVAALAAVASAAPPDTLWVNESPSNLQVFRDLVRVGRPNSFLTTTGGGLGFGLAAAVGAQLGRPERPVVAVVGDGSAQYAITALWTAAAYRAPVTFVVPANQEYAILKWFGRFENTPGVPGLDLPGLDLCALARGYGVTAHRATGPDDLAALVAASTAAADGPVLIEAPITTVPPSL</sequence>
<dbReference type="PANTHER" id="PTHR18968">
    <property type="entry name" value="THIAMINE PYROPHOSPHATE ENZYMES"/>
    <property type="match status" value="1"/>
</dbReference>
<keyword evidence="8" id="KW-1185">Reference proteome</keyword>
<organism evidence="7 8">
    <name type="scientific">Streptomyces stramineus</name>
    <dbReference type="NCBI Taxonomy" id="173861"/>
    <lineage>
        <taxon>Bacteria</taxon>
        <taxon>Bacillati</taxon>
        <taxon>Actinomycetota</taxon>
        <taxon>Actinomycetes</taxon>
        <taxon>Kitasatosporales</taxon>
        <taxon>Streptomycetaceae</taxon>
        <taxon>Streptomyces</taxon>
    </lineage>
</organism>
<keyword evidence="2 3" id="KW-0786">Thiamine pyrophosphate</keyword>
<dbReference type="PROSITE" id="PS00187">
    <property type="entry name" value="TPP_ENZYMES"/>
    <property type="match status" value="1"/>
</dbReference>
<evidence type="ECO:0000259" key="4">
    <source>
        <dbReference type="Pfam" id="PF00205"/>
    </source>
</evidence>
<comment type="similarity">
    <text evidence="1 3">Belongs to the TPP enzyme family.</text>
</comment>
<dbReference type="CDD" id="cd07035">
    <property type="entry name" value="TPP_PYR_POX_like"/>
    <property type="match status" value="1"/>
</dbReference>
<comment type="caution">
    <text evidence="7">The sequence shown here is derived from an EMBL/GenBank/DDBJ whole genome shotgun (WGS) entry which is preliminary data.</text>
</comment>
<proteinExistence type="inferred from homology"/>
<dbReference type="Pfam" id="PF00205">
    <property type="entry name" value="TPP_enzyme_M"/>
    <property type="match status" value="1"/>
</dbReference>
<dbReference type="PANTHER" id="PTHR18968:SF133">
    <property type="entry name" value="BENZOYLFORMATE DECARBOXYLASE"/>
    <property type="match status" value="1"/>
</dbReference>
<dbReference type="Gene3D" id="3.40.50.1220">
    <property type="entry name" value="TPP-binding domain"/>
    <property type="match status" value="1"/>
</dbReference>
<feature type="domain" description="Thiamine pyrophosphate enzyme TPP-binding" evidence="5">
    <location>
        <begin position="391"/>
        <end position="527"/>
    </location>
</feature>
<dbReference type="Pfam" id="PF02775">
    <property type="entry name" value="TPP_enzyme_C"/>
    <property type="match status" value="1"/>
</dbReference>
<evidence type="ECO:0000259" key="6">
    <source>
        <dbReference type="Pfam" id="PF02776"/>
    </source>
</evidence>
<dbReference type="InterPro" id="IPR045229">
    <property type="entry name" value="TPP_enz"/>
</dbReference>
<dbReference type="InterPro" id="IPR029061">
    <property type="entry name" value="THDP-binding"/>
</dbReference>
<dbReference type="InterPro" id="IPR012000">
    <property type="entry name" value="Thiamin_PyroP_enz_cen_dom"/>
</dbReference>
<gene>
    <name evidence="7" type="primary">mdlC</name>
    <name evidence="7" type="ORF">GCM10009544_59200</name>
</gene>
<dbReference type="InterPro" id="IPR011766">
    <property type="entry name" value="TPP_enzyme_TPP-bd"/>
</dbReference>
<dbReference type="InterPro" id="IPR000399">
    <property type="entry name" value="TPP-bd_CS"/>
</dbReference>
<dbReference type="SUPFAM" id="SSF52518">
    <property type="entry name" value="Thiamin diphosphate-binding fold (THDP-binding)"/>
    <property type="match status" value="2"/>
</dbReference>
<evidence type="ECO:0000256" key="3">
    <source>
        <dbReference type="RuleBase" id="RU362132"/>
    </source>
</evidence>
<dbReference type="CDD" id="cd02002">
    <property type="entry name" value="TPP_BFDC"/>
    <property type="match status" value="1"/>
</dbReference>
<dbReference type="Proteomes" id="UP001499895">
    <property type="component" value="Unassembled WGS sequence"/>
</dbReference>
<dbReference type="InterPro" id="IPR012001">
    <property type="entry name" value="Thiamin_PyroP_enz_TPP-bd_dom"/>
</dbReference>
<protein>
    <submittedName>
        <fullName evidence="7">Benzoylformate decarboxylase</fullName>
    </submittedName>
</protein>
<feature type="domain" description="Thiamine pyrophosphate enzyme N-terminal TPP-binding" evidence="6">
    <location>
        <begin position="3"/>
        <end position="109"/>
    </location>
</feature>
<feature type="domain" description="Thiamine pyrophosphate enzyme central" evidence="4">
    <location>
        <begin position="194"/>
        <end position="329"/>
    </location>
</feature>